<dbReference type="RefSeq" id="WP_309966378.1">
    <property type="nucleotide sequence ID" value="NZ_JAVDWH010000001.1"/>
</dbReference>
<sequence length="413" mass="44738">MFTEIATEDVLRAVRAHDFEDESELSFGAARIDALVALERLSRVVSSEQARHIAALHESRAEDMGIGRGDPTLSVIGEVAMARNIGPSAAGTQVGLALGLKRLPRVAELFSDGVIPQPVAQAVVNESVCLDVDDSIVFDGEIAPRLPGLTAKKAAKAARREVVRIDVEAARARAERNRADQRVSMFPDTDGVAILQVRGPAEQILASYNALDSWARGLRSAGDERTVGQIMAQTLVERVTGLASADAIDVEIQLVVDAPTLLGQDGEPVDLVGYGPISPDVSDDLIAHAPNPSIRRLLTDPIDGALLVREPRRRRFDSPTRRHIRTRDRICRMPGCDATIRDDDHIHDHSLGGLTTADNGQGLCKRSHTIKSLPGWKVTSQGKTTIWQTPTGHTYRSDPPSVLPRSQPGHLRQ</sequence>
<evidence type="ECO:0000256" key="1">
    <source>
        <dbReference type="SAM" id="MobiDB-lite"/>
    </source>
</evidence>
<evidence type="ECO:0000259" key="2">
    <source>
        <dbReference type="SMART" id="SM00507"/>
    </source>
</evidence>
<evidence type="ECO:0000313" key="3">
    <source>
        <dbReference type="EMBL" id="MDR7085656.1"/>
    </source>
</evidence>
<dbReference type="SMART" id="SM00507">
    <property type="entry name" value="HNHc"/>
    <property type="match status" value="1"/>
</dbReference>
<feature type="compositionally biased region" description="Polar residues" evidence="1">
    <location>
        <begin position="381"/>
        <end position="394"/>
    </location>
</feature>
<evidence type="ECO:0000313" key="4">
    <source>
        <dbReference type="Proteomes" id="UP001257739"/>
    </source>
</evidence>
<name>A0ABU1UKE4_9ACTN</name>
<dbReference type="InterPro" id="IPR003615">
    <property type="entry name" value="HNH_nuc"/>
</dbReference>
<reference evidence="3 4" key="1">
    <citation type="submission" date="2023-07" db="EMBL/GenBank/DDBJ databases">
        <title>Sorghum-associated microbial communities from plants grown in Nebraska, USA.</title>
        <authorList>
            <person name="Schachtman D."/>
        </authorList>
    </citation>
    <scope>NUCLEOTIDE SEQUENCE [LARGE SCALE GENOMIC DNA]</scope>
    <source>
        <strain evidence="3 4">BE248</strain>
    </source>
</reference>
<dbReference type="Proteomes" id="UP001257739">
    <property type="component" value="Unassembled WGS sequence"/>
</dbReference>
<gene>
    <name evidence="3" type="ORF">J2X11_000495</name>
</gene>
<dbReference type="EMBL" id="JAVDWH010000001">
    <property type="protein sequence ID" value="MDR7085656.1"/>
    <property type="molecule type" value="Genomic_DNA"/>
</dbReference>
<feature type="region of interest" description="Disordered" evidence="1">
    <location>
        <begin position="381"/>
        <end position="413"/>
    </location>
</feature>
<keyword evidence="4" id="KW-1185">Reference proteome</keyword>
<organism evidence="3 4">
    <name type="scientific">Aeromicrobium panaciterrae</name>
    <dbReference type="NCBI Taxonomy" id="363861"/>
    <lineage>
        <taxon>Bacteria</taxon>
        <taxon>Bacillati</taxon>
        <taxon>Actinomycetota</taxon>
        <taxon>Actinomycetes</taxon>
        <taxon>Propionibacteriales</taxon>
        <taxon>Nocardioidaceae</taxon>
        <taxon>Aeromicrobium</taxon>
    </lineage>
</organism>
<comment type="caution">
    <text evidence="3">The sequence shown here is derived from an EMBL/GenBank/DDBJ whole genome shotgun (WGS) entry which is preliminary data.</text>
</comment>
<feature type="domain" description="HNH nuclease" evidence="2">
    <location>
        <begin position="319"/>
        <end position="369"/>
    </location>
</feature>
<proteinExistence type="predicted"/>
<accession>A0ABU1UKE4</accession>
<dbReference type="CDD" id="cd00085">
    <property type="entry name" value="HNHc"/>
    <property type="match status" value="1"/>
</dbReference>
<protein>
    <recommendedName>
        <fullName evidence="2">HNH nuclease domain-containing protein</fullName>
    </recommendedName>
</protein>